<dbReference type="GO" id="GO:0016973">
    <property type="term" value="P:poly(A)+ mRNA export from nucleus"/>
    <property type="evidence" value="ECO:0007669"/>
    <property type="project" value="TreeGrafter"/>
</dbReference>
<dbReference type="OrthoDB" id="10252687at2759"/>
<gene>
    <name evidence="5" type="ORF">L596_014296</name>
</gene>
<accession>A0A4U5NCB7</accession>
<dbReference type="InterPro" id="IPR036388">
    <property type="entry name" value="WH-like_DNA-bd_sf"/>
</dbReference>
<dbReference type="GO" id="GO:0003690">
    <property type="term" value="F:double-stranded DNA binding"/>
    <property type="evidence" value="ECO:0007669"/>
    <property type="project" value="InterPro"/>
</dbReference>
<dbReference type="FunFam" id="1.10.10.10:FF:000146">
    <property type="entry name" value="PCI domain-containing protein 2 homolog"/>
    <property type="match status" value="1"/>
</dbReference>
<dbReference type="PANTHER" id="PTHR12732:SF0">
    <property type="entry name" value="PCI DOMAIN-CONTAINING PROTEIN 2"/>
    <property type="match status" value="1"/>
</dbReference>
<dbReference type="InterPro" id="IPR000717">
    <property type="entry name" value="PCI_dom"/>
</dbReference>
<feature type="domain" description="PCI" evidence="4">
    <location>
        <begin position="221"/>
        <end position="402"/>
    </location>
</feature>
<dbReference type="SMART" id="SM00753">
    <property type="entry name" value="PAM"/>
    <property type="match status" value="1"/>
</dbReference>
<evidence type="ECO:0000259" key="4">
    <source>
        <dbReference type="PROSITE" id="PS50250"/>
    </source>
</evidence>
<name>A0A4U5NCB7_STECR</name>
<keyword evidence="6" id="KW-1185">Reference proteome</keyword>
<dbReference type="AlphaFoldDB" id="A0A4U5NCB7"/>
<evidence type="ECO:0000256" key="2">
    <source>
        <dbReference type="ARBA" id="ARBA00033214"/>
    </source>
</evidence>
<dbReference type="GO" id="GO:0003723">
    <property type="term" value="F:RNA binding"/>
    <property type="evidence" value="ECO:0007669"/>
    <property type="project" value="InterPro"/>
</dbReference>
<proteinExistence type="inferred from homology"/>
<evidence type="ECO:0000313" key="5">
    <source>
        <dbReference type="EMBL" id="TKR80180.1"/>
    </source>
</evidence>
<dbReference type="InterPro" id="IPR045114">
    <property type="entry name" value="Csn12-like"/>
</dbReference>
<sequence length="410" mass="47490">MSDEFRSFSEYYNSVCSVMAEGNWQAGDAASALFSINGEHTTREFLQTDMVDEDYPNRPYQDCELWVDRLISLHCEVLFHLYHEENIEAAYETQVQTVQFFNKEVLQKEKDNWFLPILYVLFNDMRLLAQATDQSGGSQEDEDAPPYFEQCSNYIMECYRTCVSESRNQTRSSKKVAILNMTNQLFRIYFRINKLNLLKPLIRAIENSGPIYDFFSMADKVTYKYFLGRKAMFDLDLNLAEQSLNFAFRNCPDEMEKNKRLILLYLVPTKMFLGHMPKMELLEKYDLHAFADVVVSVKNGDLRGLADALENHRSFFISCGIFLMLERLKVITYRTLFKRIATILNSSKIPISAFLCAVHYLGETDMDEAEAACIIANLIAQKKVKGYISHQHKVVVISKQDPFPALSSIR</sequence>
<dbReference type="GO" id="GO:0006368">
    <property type="term" value="P:transcription elongation by RNA polymerase II"/>
    <property type="evidence" value="ECO:0007669"/>
    <property type="project" value="TreeGrafter"/>
</dbReference>
<dbReference type="PROSITE" id="PS50250">
    <property type="entry name" value="PCI"/>
    <property type="match status" value="1"/>
</dbReference>
<dbReference type="PANTHER" id="PTHR12732">
    <property type="entry name" value="UNCHARACTERIZED PROTEASOME COMPONENT REGION PCI-CONTAINING"/>
    <property type="match status" value="1"/>
</dbReference>
<reference evidence="5 6" key="2">
    <citation type="journal article" date="2019" name="G3 (Bethesda)">
        <title>Hybrid Assembly of the Genome of the Entomopathogenic Nematode Steinernema carpocapsae Identifies the X-Chromosome.</title>
        <authorList>
            <person name="Serra L."/>
            <person name="Macchietto M."/>
            <person name="Macias-Munoz A."/>
            <person name="McGill C.J."/>
            <person name="Rodriguez I.M."/>
            <person name="Rodriguez B."/>
            <person name="Murad R."/>
            <person name="Mortazavi A."/>
        </authorList>
    </citation>
    <scope>NUCLEOTIDE SEQUENCE [LARGE SCALE GENOMIC DNA]</scope>
    <source>
        <strain evidence="5 6">ALL</strain>
    </source>
</reference>
<dbReference type="EMBL" id="AZBU02000004">
    <property type="protein sequence ID" value="TKR80180.1"/>
    <property type="molecule type" value="Genomic_DNA"/>
</dbReference>
<dbReference type="Pfam" id="PF01399">
    <property type="entry name" value="PCI"/>
    <property type="match status" value="1"/>
</dbReference>
<protein>
    <recommendedName>
        <fullName evidence="3">PCI domain-containing protein 2 homolog</fullName>
    </recommendedName>
    <alternativeName>
        <fullName evidence="2">CSN12-like protein</fullName>
    </alternativeName>
</protein>
<dbReference type="STRING" id="34508.A0A4U5NCB7"/>
<reference evidence="5 6" key="1">
    <citation type="journal article" date="2015" name="Genome Biol.">
        <title>Comparative genomics of Steinernema reveals deeply conserved gene regulatory networks.</title>
        <authorList>
            <person name="Dillman A.R."/>
            <person name="Macchietto M."/>
            <person name="Porter C.F."/>
            <person name="Rogers A."/>
            <person name="Williams B."/>
            <person name="Antoshechkin I."/>
            <person name="Lee M.M."/>
            <person name="Goodwin Z."/>
            <person name="Lu X."/>
            <person name="Lewis E.E."/>
            <person name="Goodrich-Blair H."/>
            <person name="Stock S.P."/>
            <person name="Adams B.J."/>
            <person name="Sternberg P.W."/>
            <person name="Mortazavi A."/>
        </authorList>
    </citation>
    <scope>NUCLEOTIDE SEQUENCE [LARGE SCALE GENOMIC DNA]</scope>
    <source>
        <strain evidence="5 6">ALL</strain>
    </source>
</reference>
<dbReference type="GO" id="GO:0000973">
    <property type="term" value="P:post-transcriptional tethering of RNA polymerase II gene DNA at nuclear periphery"/>
    <property type="evidence" value="ECO:0007669"/>
    <property type="project" value="TreeGrafter"/>
</dbReference>
<dbReference type="Gene3D" id="1.10.10.10">
    <property type="entry name" value="Winged helix-like DNA-binding domain superfamily/Winged helix DNA-binding domain"/>
    <property type="match status" value="1"/>
</dbReference>
<organism evidence="5 6">
    <name type="scientific">Steinernema carpocapsae</name>
    <name type="common">Entomopathogenic nematode</name>
    <dbReference type="NCBI Taxonomy" id="34508"/>
    <lineage>
        <taxon>Eukaryota</taxon>
        <taxon>Metazoa</taxon>
        <taxon>Ecdysozoa</taxon>
        <taxon>Nematoda</taxon>
        <taxon>Chromadorea</taxon>
        <taxon>Rhabditida</taxon>
        <taxon>Tylenchina</taxon>
        <taxon>Panagrolaimomorpha</taxon>
        <taxon>Strongyloidoidea</taxon>
        <taxon>Steinernematidae</taxon>
        <taxon>Steinernema</taxon>
    </lineage>
</organism>
<evidence type="ECO:0000256" key="3">
    <source>
        <dbReference type="ARBA" id="ARBA00072421"/>
    </source>
</evidence>
<evidence type="ECO:0000256" key="1">
    <source>
        <dbReference type="ARBA" id="ARBA00025771"/>
    </source>
</evidence>
<dbReference type="GO" id="GO:0070390">
    <property type="term" value="C:transcription export complex 2"/>
    <property type="evidence" value="ECO:0007669"/>
    <property type="project" value="TreeGrafter"/>
</dbReference>
<comment type="caution">
    <text evidence="5">The sequence shown here is derived from an EMBL/GenBank/DDBJ whole genome shotgun (WGS) entry which is preliminary data.</text>
</comment>
<comment type="similarity">
    <text evidence="1">Belongs to the CSN12 family.</text>
</comment>
<dbReference type="Proteomes" id="UP000298663">
    <property type="component" value="Unassembled WGS sequence"/>
</dbReference>
<evidence type="ECO:0000313" key="6">
    <source>
        <dbReference type="Proteomes" id="UP000298663"/>
    </source>
</evidence>